<feature type="signal peptide" evidence="3">
    <location>
        <begin position="1"/>
        <end position="27"/>
    </location>
</feature>
<evidence type="ECO:0000256" key="3">
    <source>
        <dbReference type="SAM" id="SignalP"/>
    </source>
</evidence>
<sequence length="295" mass="30876">MGRRVLSSIGAVGAVLLIVLLPPPATAADADVGVGATLDSRTTNAIDSNDPLDLRPERELAVTVEVENRGTTPIEIRSVRLEGKVIGLTFFEYSTRIDLQVAPGATETSDFSVDVGDLRGQATGLLPATLELVDADRNVVSSVDVPVDVKGSLRSVYGIFGLIIALVTLLLLIPALVRLALRALPENRWYRAVRFAIPGMGVGLTCAFTLSAMRVLMPDATASLTLVLVGGLVGLVLGFLTPGPRKDQPARHTIDLDAAARAGEPATASTITLPSPSGEPASSRGPDIEKQARTS</sequence>
<feature type="transmembrane region" description="Helical" evidence="2">
    <location>
        <begin position="222"/>
        <end position="241"/>
    </location>
</feature>
<evidence type="ECO:0000256" key="2">
    <source>
        <dbReference type="SAM" id="Phobius"/>
    </source>
</evidence>
<name>A0ABX0GSD9_9ACTN</name>
<organism evidence="4 5">
    <name type="scientific">Motilibacter deserti</name>
    <dbReference type="NCBI Taxonomy" id="2714956"/>
    <lineage>
        <taxon>Bacteria</taxon>
        <taxon>Bacillati</taxon>
        <taxon>Actinomycetota</taxon>
        <taxon>Actinomycetes</taxon>
        <taxon>Motilibacterales</taxon>
        <taxon>Motilibacteraceae</taxon>
        <taxon>Motilibacter</taxon>
    </lineage>
</organism>
<keyword evidence="2" id="KW-1133">Transmembrane helix</keyword>
<dbReference type="Proteomes" id="UP000800981">
    <property type="component" value="Unassembled WGS sequence"/>
</dbReference>
<feature type="transmembrane region" description="Helical" evidence="2">
    <location>
        <begin position="193"/>
        <end position="216"/>
    </location>
</feature>
<feature type="compositionally biased region" description="Basic and acidic residues" evidence="1">
    <location>
        <begin position="286"/>
        <end position="295"/>
    </location>
</feature>
<dbReference type="RefSeq" id="WP_166280705.1">
    <property type="nucleotide sequence ID" value="NZ_JAANNP010000003.1"/>
</dbReference>
<protein>
    <recommendedName>
        <fullName evidence="6">CARDB protein</fullName>
    </recommendedName>
</protein>
<evidence type="ECO:0000313" key="4">
    <source>
        <dbReference type="EMBL" id="NHC13796.1"/>
    </source>
</evidence>
<proteinExistence type="predicted"/>
<feature type="region of interest" description="Disordered" evidence="1">
    <location>
        <begin position="255"/>
        <end position="295"/>
    </location>
</feature>
<accession>A0ABX0GSD9</accession>
<feature type="chain" id="PRO_5046128333" description="CARDB protein" evidence="3">
    <location>
        <begin position="28"/>
        <end position="295"/>
    </location>
</feature>
<feature type="transmembrane region" description="Helical" evidence="2">
    <location>
        <begin position="156"/>
        <end position="181"/>
    </location>
</feature>
<evidence type="ECO:0000256" key="1">
    <source>
        <dbReference type="SAM" id="MobiDB-lite"/>
    </source>
</evidence>
<keyword evidence="2" id="KW-0812">Transmembrane</keyword>
<comment type="caution">
    <text evidence="4">The sequence shown here is derived from an EMBL/GenBank/DDBJ whole genome shotgun (WGS) entry which is preliminary data.</text>
</comment>
<keyword evidence="5" id="KW-1185">Reference proteome</keyword>
<evidence type="ECO:0000313" key="5">
    <source>
        <dbReference type="Proteomes" id="UP000800981"/>
    </source>
</evidence>
<gene>
    <name evidence="4" type="ORF">G9H71_08385</name>
</gene>
<keyword evidence="3" id="KW-0732">Signal</keyword>
<evidence type="ECO:0008006" key="6">
    <source>
        <dbReference type="Google" id="ProtNLM"/>
    </source>
</evidence>
<reference evidence="4 5" key="1">
    <citation type="submission" date="2020-03" db="EMBL/GenBank/DDBJ databases">
        <title>Two novel Motilibacter sp.</title>
        <authorList>
            <person name="Liu S."/>
        </authorList>
    </citation>
    <scope>NUCLEOTIDE SEQUENCE [LARGE SCALE GENOMIC DNA]</scope>
    <source>
        <strain evidence="4 5">E257</strain>
    </source>
</reference>
<dbReference type="EMBL" id="JAANNP010000003">
    <property type="protein sequence ID" value="NHC13796.1"/>
    <property type="molecule type" value="Genomic_DNA"/>
</dbReference>
<keyword evidence="2" id="KW-0472">Membrane</keyword>